<name>A0ABM8H2M8_9MICO</name>
<proteinExistence type="predicted"/>
<sequence>MRRREPRRGGVGRVVADPRVPALGVGGQVPEEPRLGELAGARRLRLVVPGIRSAPVVVDQGVGVPLDVILAGGLRVFEGVPPVVGAVGPGLVGRVIGSARGNVVAPELARVERPVVRGGGLGRSECVVEGFGVGVCLRTESALVARARSVVEGTVEAATRVVELPVPVAVVPGCGLELGAVPGVAVGSDVALMVAVRRDELGPSGCRVLFVPDARVGLRVLVVVRGGRVVLLGVRLLGVWLLDVRLLGVRLLGVRLLGVPRGLGIPLLDVRLFGVAGWLGVAGGLGVGLGRPVLLDPSLALGAASSCNADHSSST</sequence>
<keyword evidence="2" id="KW-1185">Reference proteome</keyword>
<protein>
    <submittedName>
        <fullName evidence="1">Uncharacterized protein</fullName>
    </submittedName>
</protein>
<gene>
    <name evidence="1" type="ORF">GCM10025870_21310</name>
</gene>
<dbReference type="EMBL" id="AP027734">
    <property type="protein sequence ID" value="BDZ55058.1"/>
    <property type="molecule type" value="Genomic_DNA"/>
</dbReference>
<organism evidence="1 2">
    <name type="scientific">Agromyces marinus</name>
    <dbReference type="NCBI Taxonomy" id="1389020"/>
    <lineage>
        <taxon>Bacteria</taxon>
        <taxon>Bacillati</taxon>
        <taxon>Actinomycetota</taxon>
        <taxon>Actinomycetes</taxon>
        <taxon>Micrococcales</taxon>
        <taxon>Microbacteriaceae</taxon>
        <taxon>Agromyces</taxon>
    </lineage>
</organism>
<evidence type="ECO:0000313" key="1">
    <source>
        <dbReference type="EMBL" id="BDZ55058.1"/>
    </source>
</evidence>
<dbReference type="Proteomes" id="UP001321477">
    <property type="component" value="Chromosome"/>
</dbReference>
<accession>A0ABM8H2M8</accession>
<reference evidence="2" key="1">
    <citation type="journal article" date="2019" name="Int. J. Syst. Evol. Microbiol.">
        <title>The Global Catalogue of Microorganisms (GCM) 10K type strain sequencing project: providing services to taxonomists for standard genome sequencing and annotation.</title>
        <authorList>
            <consortium name="The Broad Institute Genomics Platform"/>
            <consortium name="The Broad Institute Genome Sequencing Center for Infectious Disease"/>
            <person name="Wu L."/>
            <person name="Ma J."/>
        </authorList>
    </citation>
    <scope>NUCLEOTIDE SEQUENCE [LARGE SCALE GENOMIC DNA]</scope>
    <source>
        <strain evidence="2">NBRC 109019</strain>
    </source>
</reference>
<dbReference type="RefSeq" id="WP_286328971.1">
    <property type="nucleotide sequence ID" value="NZ_AP027734.1"/>
</dbReference>
<evidence type="ECO:0000313" key="2">
    <source>
        <dbReference type="Proteomes" id="UP001321477"/>
    </source>
</evidence>